<dbReference type="Pfam" id="PF00849">
    <property type="entry name" value="PseudoU_synth_2"/>
    <property type="match status" value="1"/>
</dbReference>
<dbReference type="NCBIfam" id="TIGR00005">
    <property type="entry name" value="rluA_subfam"/>
    <property type="match status" value="1"/>
</dbReference>
<keyword evidence="2 6" id="KW-0413">Isomerase</keyword>
<evidence type="ECO:0000256" key="6">
    <source>
        <dbReference type="RuleBase" id="RU362028"/>
    </source>
</evidence>
<dbReference type="InterPro" id="IPR002942">
    <property type="entry name" value="S4_RNA-bd"/>
</dbReference>
<dbReference type="GO" id="GO:0000455">
    <property type="term" value="P:enzyme-directed rRNA pseudouridine synthesis"/>
    <property type="evidence" value="ECO:0007669"/>
    <property type="project" value="UniProtKB-ARBA"/>
</dbReference>
<evidence type="ECO:0000256" key="2">
    <source>
        <dbReference type="ARBA" id="ARBA00023235"/>
    </source>
</evidence>
<dbReference type="SMART" id="SM00363">
    <property type="entry name" value="S4"/>
    <property type="match status" value="1"/>
</dbReference>
<dbReference type="PROSITE" id="PS01129">
    <property type="entry name" value="PSI_RLU"/>
    <property type="match status" value="1"/>
</dbReference>
<evidence type="ECO:0000256" key="3">
    <source>
        <dbReference type="ARBA" id="ARBA00036882"/>
    </source>
</evidence>
<dbReference type="AlphaFoldDB" id="A0A212QUL1"/>
<accession>A0A212QUL1</accession>
<dbReference type="EMBL" id="FYEH01000003">
    <property type="protein sequence ID" value="SNB63355.1"/>
    <property type="molecule type" value="Genomic_DNA"/>
</dbReference>
<comment type="catalytic activity">
    <reaction evidence="3">
        <text>uridine(1911/1915/1917) in 23S rRNA = pseudouridine(1911/1915/1917) in 23S rRNA</text>
        <dbReference type="Rhea" id="RHEA:42524"/>
        <dbReference type="Rhea" id="RHEA-COMP:10097"/>
        <dbReference type="Rhea" id="RHEA-COMP:10098"/>
        <dbReference type="ChEBI" id="CHEBI:65314"/>
        <dbReference type="ChEBI" id="CHEBI:65315"/>
        <dbReference type="EC" id="5.4.99.23"/>
    </reaction>
</comment>
<dbReference type="CDD" id="cd02869">
    <property type="entry name" value="PseudoU_synth_RluA_like"/>
    <property type="match status" value="1"/>
</dbReference>
<keyword evidence="9" id="KW-1185">Reference proteome</keyword>
<dbReference type="SUPFAM" id="SSF55120">
    <property type="entry name" value="Pseudouridine synthase"/>
    <property type="match status" value="1"/>
</dbReference>
<feature type="active site" evidence="4">
    <location>
        <position position="147"/>
    </location>
</feature>
<dbReference type="InterPro" id="IPR036986">
    <property type="entry name" value="S4_RNA-bd_sf"/>
</dbReference>
<organism evidence="8 9">
    <name type="scientific">Arboricoccus pini</name>
    <dbReference type="NCBI Taxonomy" id="1963835"/>
    <lineage>
        <taxon>Bacteria</taxon>
        <taxon>Pseudomonadati</taxon>
        <taxon>Pseudomonadota</taxon>
        <taxon>Alphaproteobacteria</taxon>
        <taxon>Geminicoccales</taxon>
        <taxon>Geminicoccaceae</taxon>
        <taxon>Arboricoccus</taxon>
    </lineage>
</organism>
<comment type="catalytic activity">
    <reaction evidence="6">
        <text>a uridine in RNA = a pseudouridine in RNA</text>
        <dbReference type="Rhea" id="RHEA:48348"/>
        <dbReference type="Rhea" id="RHEA-COMP:12068"/>
        <dbReference type="Rhea" id="RHEA-COMP:12069"/>
        <dbReference type="ChEBI" id="CHEBI:65314"/>
        <dbReference type="ChEBI" id="CHEBI:65315"/>
    </reaction>
</comment>
<evidence type="ECO:0000256" key="5">
    <source>
        <dbReference type="PROSITE-ProRule" id="PRU00182"/>
    </source>
</evidence>
<dbReference type="PROSITE" id="PS50889">
    <property type="entry name" value="S4"/>
    <property type="match status" value="1"/>
</dbReference>
<keyword evidence="5" id="KW-0694">RNA-binding</keyword>
<dbReference type="InterPro" id="IPR006225">
    <property type="entry name" value="PsdUridine_synth_RluC/D"/>
</dbReference>
<evidence type="ECO:0000313" key="8">
    <source>
        <dbReference type="EMBL" id="SNB63355.1"/>
    </source>
</evidence>
<dbReference type="OrthoDB" id="9807829at2"/>
<dbReference type="InterPro" id="IPR050188">
    <property type="entry name" value="RluA_PseudoU_synthase"/>
</dbReference>
<dbReference type="SUPFAM" id="SSF55174">
    <property type="entry name" value="Alpha-L RNA-binding motif"/>
    <property type="match status" value="1"/>
</dbReference>
<reference evidence="8 9" key="1">
    <citation type="submission" date="2017-06" db="EMBL/GenBank/DDBJ databases">
        <authorList>
            <person name="Kim H.J."/>
            <person name="Triplett B.A."/>
        </authorList>
    </citation>
    <scope>NUCLEOTIDE SEQUENCE [LARGE SCALE GENOMIC DNA]</scope>
    <source>
        <strain evidence="8 9">B29T1</strain>
    </source>
</reference>
<dbReference type="CDD" id="cd00165">
    <property type="entry name" value="S4"/>
    <property type="match status" value="1"/>
</dbReference>
<protein>
    <recommendedName>
        <fullName evidence="6">Pseudouridine synthase</fullName>
        <ecNumber evidence="6">5.4.99.-</ecNumber>
    </recommendedName>
</protein>
<dbReference type="GO" id="GO:0160140">
    <property type="term" value="F:23S rRNA pseudouridine(1911/1915/1917) synthase activity"/>
    <property type="evidence" value="ECO:0007669"/>
    <property type="project" value="UniProtKB-EC"/>
</dbReference>
<name>A0A212QUL1_9PROT</name>
<gene>
    <name evidence="8" type="ORF">SAMN07250955_103315</name>
</gene>
<evidence type="ECO:0000256" key="4">
    <source>
        <dbReference type="PIRSR" id="PIRSR606225-1"/>
    </source>
</evidence>
<dbReference type="InterPro" id="IPR006224">
    <property type="entry name" value="PsdUridine_synth_RluA-like_CS"/>
</dbReference>
<feature type="domain" description="RNA-binding S4" evidence="7">
    <location>
        <begin position="22"/>
        <end position="87"/>
    </location>
</feature>
<evidence type="ECO:0000259" key="7">
    <source>
        <dbReference type="SMART" id="SM00363"/>
    </source>
</evidence>
<dbReference type="InterPro" id="IPR020103">
    <property type="entry name" value="PsdUridine_synth_cat_dom_sf"/>
</dbReference>
<dbReference type="PANTHER" id="PTHR21600">
    <property type="entry name" value="MITOCHONDRIAL RNA PSEUDOURIDINE SYNTHASE"/>
    <property type="match status" value="1"/>
</dbReference>
<dbReference type="PANTHER" id="PTHR21600:SF44">
    <property type="entry name" value="RIBOSOMAL LARGE SUBUNIT PSEUDOURIDINE SYNTHASE D"/>
    <property type="match status" value="1"/>
</dbReference>
<dbReference type="Gene3D" id="3.10.290.10">
    <property type="entry name" value="RNA-binding S4 domain"/>
    <property type="match status" value="1"/>
</dbReference>
<evidence type="ECO:0000256" key="1">
    <source>
        <dbReference type="ARBA" id="ARBA00010876"/>
    </source>
</evidence>
<evidence type="ECO:0000313" key="9">
    <source>
        <dbReference type="Proteomes" id="UP000197065"/>
    </source>
</evidence>
<dbReference type="GO" id="GO:0003723">
    <property type="term" value="F:RNA binding"/>
    <property type="evidence" value="ECO:0007669"/>
    <property type="project" value="UniProtKB-KW"/>
</dbReference>
<proteinExistence type="inferred from homology"/>
<dbReference type="RefSeq" id="WP_133063855.1">
    <property type="nucleotide sequence ID" value="NZ_FYEH01000003.1"/>
</dbReference>
<comment type="similarity">
    <text evidence="1 6">Belongs to the pseudouridine synthase RluA family.</text>
</comment>
<dbReference type="InterPro" id="IPR006145">
    <property type="entry name" value="PsdUridine_synth_RsuA/RluA"/>
</dbReference>
<comment type="function">
    <text evidence="6">Responsible for synthesis of pseudouridine from uracil.</text>
</comment>
<sequence length="322" mass="35135">MLPNAAFDGDESFVVAADDADTRLDVCLARRVAGHSRSRLQALVREGHVRVSGRVITEPSHRVKQDDTIEVSMPPPVDATPLPEAIPLDILFEDEHLIVLVKPAGIVMHPAPGHASGTMVNALLAHCGASLSGIGGVKRPGIVHRLDRDVSGVIVVAKHDRAHVALSAQFTVHSIDRYYEAIIWGVPALAADRIDRPIGRDPRDRLKMTITGNGKRAVTDYRLIEAAGVAASRVELKLMTGRTHQIRVHLTSLGHPILGDRVYTGRHRPLPPGPAREKIASLDRLALHARDLGFVHPVSGQYLHFRRDPPPLFAEMMTALRT</sequence>
<dbReference type="Gene3D" id="3.30.2350.10">
    <property type="entry name" value="Pseudouridine synthase"/>
    <property type="match status" value="1"/>
</dbReference>
<dbReference type="Proteomes" id="UP000197065">
    <property type="component" value="Unassembled WGS sequence"/>
</dbReference>
<dbReference type="Pfam" id="PF01479">
    <property type="entry name" value="S4"/>
    <property type="match status" value="1"/>
</dbReference>
<dbReference type="EC" id="5.4.99.-" evidence="6"/>